<keyword evidence="3 5" id="KW-1133">Transmembrane helix</keyword>
<comment type="subcellular location">
    <subcellularLocation>
        <location evidence="1">Membrane</location>
        <topology evidence="1">Multi-pass membrane protein</topology>
    </subcellularLocation>
</comment>
<evidence type="ECO:0000256" key="5">
    <source>
        <dbReference type="SAM" id="Phobius"/>
    </source>
</evidence>
<evidence type="ECO:0000256" key="1">
    <source>
        <dbReference type="ARBA" id="ARBA00004141"/>
    </source>
</evidence>
<proteinExistence type="predicted"/>
<protein>
    <submittedName>
        <fullName evidence="6">Uncharacterized protein</fullName>
    </submittedName>
</protein>
<reference evidence="6" key="1">
    <citation type="submission" date="2018-05" db="EMBL/GenBank/DDBJ databases">
        <authorList>
            <person name="Lanie J.A."/>
            <person name="Ng W.-L."/>
            <person name="Kazmierczak K.M."/>
            <person name="Andrzejewski T.M."/>
            <person name="Davidsen T.M."/>
            <person name="Wayne K.J."/>
            <person name="Tettelin H."/>
            <person name="Glass J.I."/>
            <person name="Rusch D."/>
            <person name="Podicherti R."/>
            <person name="Tsui H.-C.T."/>
            <person name="Winkler M.E."/>
        </authorList>
    </citation>
    <scope>NUCLEOTIDE SEQUENCE</scope>
</reference>
<feature type="transmembrane region" description="Helical" evidence="5">
    <location>
        <begin position="5"/>
        <end position="25"/>
    </location>
</feature>
<evidence type="ECO:0000313" key="6">
    <source>
        <dbReference type="EMBL" id="SVD49459.1"/>
    </source>
</evidence>
<dbReference type="AlphaFoldDB" id="A0A382VSF8"/>
<dbReference type="GO" id="GO:0016020">
    <property type="term" value="C:membrane"/>
    <property type="evidence" value="ECO:0007669"/>
    <property type="project" value="UniProtKB-SubCell"/>
</dbReference>
<gene>
    <name evidence="6" type="ORF">METZ01_LOCUS402313</name>
</gene>
<name>A0A382VSF8_9ZZZZ</name>
<dbReference type="InterPro" id="IPR002781">
    <property type="entry name" value="TM_pro_TauE-like"/>
</dbReference>
<evidence type="ECO:0000256" key="3">
    <source>
        <dbReference type="ARBA" id="ARBA00022989"/>
    </source>
</evidence>
<feature type="transmembrane region" description="Helical" evidence="5">
    <location>
        <begin position="31"/>
        <end position="52"/>
    </location>
</feature>
<feature type="transmembrane region" description="Helical" evidence="5">
    <location>
        <begin position="59"/>
        <end position="78"/>
    </location>
</feature>
<dbReference type="EMBL" id="UINC01154270">
    <property type="protein sequence ID" value="SVD49459.1"/>
    <property type="molecule type" value="Genomic_DNA"/>
</dbReference>
<keyword evidence="2 5" id="KW-0812">Transmembrane</keyword>
<sequence>MKANFVKVLITLAVTMTALPVFIILGKVRWWPALILTAGLSIGGWLGARIAVRGGERTIRAFMIIAAIGLTGRLVGLYG</sequence>
<dbReference type="Pfam" id="PF01925">
    <property type="entry name" value="TauE"/>
    <property type="match status" value="1"/>
</dbReference>
<evidence type="ECO:0000256" key="4">
    <source>
        <dbReference type="ARBA" id="ARBA00023136"/>
    </source>
</evidence>
<accession>A0A382VSF8</accession>
<organism evidence="6">
    <name type="scientific">marine metagenome</name>
    <dbReference type="NCBI Taxonomy" id="408172"/>
    <lineage>
        <taxon>unclassified sequences</taxon>
        <taxon>metagenomes</taxon>
        <taxon>ecological metagenomes</taxon>
    </lineage>
</organism>
<evidence type="ECO:0000256" key="2">
    <source>
        <dbReference type="ARBA" id="ARBA00022692"/>
    </source>
</evidence>
<keyword evidence="4 5" id="KW-0472">Membrane</keyword>